<feature type="region of interest" description="Disordered" evidence="4">
    <location>
        <begin position="113"/>
        <end position="157"/>
    </location>
</feature>
<dbReference type="Gene3D" id="2.60.120.340">
    <property type="entry name" value="Nucleoplasmin core domain"/>
    <property type="match status" value="1"/>
</dbReference>
<gene>
    <name evidence="7" type="primary">LOC108084955</name>
</gene>
<protein>
    <submittedName>
        <fullName evidence="7">Nucleoplasmin-like protein</fullName>
    </submittedName>
</protein>
<evidence type="ECO:0000313" key="7">
    <source>
        <dbReference type="RefSeq" id="XP_070143117.1"/>
    </source>
</evidence>
<keyword evidence="3" id="KW-0539">Nucleus</keyword>
<dbReference type="Proteomes" id="UP001652661">
    <property type="component" value="Chromosome 3R"/>
</dbReference>
<feature type="compositionally biased region" description="Acidic residues" evidence="4">
    <location>
        <begin position="113"/>
        <end position="128"/>
    </location>
</feature>
<comment type="similarity">
    <text evidence="2">Belongs to the nucleoplasmin family.</text>
</comment>
<accession>A0ABM4GK73</accession>
<dbReference type="InterPro" id="IPR036824">
    <property type="entry name" value="Nucleoplasmin_core_dom_sf"/>
</dbReference>
<evidence type="ECO:0000256" key="1">
    <source>
        <dbReference type="ARBA" id="ARBA00004123"/>
    </source>
</evidence>
<dbReference type="RefSeq" id="XP_070143117.1">
    <property type="nucleotide sequence ID" value="XM_070287016.1"/>
</dbReference>
<evidence type="ECO:0000259" key="5">
    <source>
        <dbReference type="Pfam" id="PF03066"/>
    </source>
</evidence>
<proteinExistence type="inferred from homology"/>
<comment type="subcellular location">
    <subcellularLocation>
        <location evidence="1">Nucleus</location>
    </subcellularLocation>
</comment>
<name>A0ABM4GK73_DROKI</name>
<evidence type="ECO:0000256" key="3">
    <source>
        <dbReference type="ARBA" id="ARBA00023242"/>
    </source>
</evidence>
<dbReference type="InterPro" id="IPR004301">
    <property type="entry name" value="Nucleoplasmin"/>
</dbReference>
<dbReference type="PANTHER" id="PTHR22747:SF18">
    <property type="entry name" value="GEO09167P1-RELATED"/>
    <property type="match status" value="1"/>
</dbReference>
<organism evidence="6 7">
    <name type="scientific">Drosophila kikkawai</name>
    <name type="common">Fruit fly</name>
    <dbReference type="NCBI Taxonomy" id="30033"/>
    <lineage>
        <taxon>Eukaryota</taxon>
        <taxon>Metazoa</taxon>
        <taxon>Ecdysozoa</taxon>
        <taxon>Arthropoda</taxon>
        <taxon>Hexapoda</taxon>
        <taxon>Insecta</taxon>
        <taxon>Pterygota</taxon>
        <taxon>Neoptera</taxon>
        <taxon>Endopterygota</taxon>
        <taxon>Diptera</taxon>
        <taxon>Brachycera</taxon>
        <taxon>Muscomorpha</taxon>
        <taxon>Ephydroidea</taxon>
        <taxon>Drosophilidae</taxon>
        <taxon>Drosophila</taxon>
        <taxon>Sophophora</taxon>
    </lineage>
</organism>
<feature type="compositionally biased region" description="Basic and acidic residues" evidence="4">
    <location>
        <begin position="136"/>
        <end position="145"/>
    </location>
</feature>
<evidence type="ECO:0000256" key="2">
    <source>
        <dbReference type="ARBA" id="ARBA00010744"/>
    </source>
</evidence>
<sequence>MAEESFYGVTLTAEKDSVTWDMDEDYGRGQKLVIKQILLGAEAKENEFNVVEVNTVKDSVQIPIAVLKAGETRAVNPDVEFYESKVTFKLIKGSGPVYIHGHNIKDDVEVVDMEEEDEEDDIGEDEEDEHPKKRAKIENAADGKNAKNNKRSNPPAANHLSRFKIGCVVFKAKTVLGPIIIHYEMHTENTI</sequence>
<evidence type="ECO:0000313" key="6">
    <source>
        <dbReference type="Proteomes" id="UP001652661"/>
    </source>
</evidence>
<dbReference type="SUPFAM" id="SSF69203">
    <property type="entry name" value="Nucleoplasmin-like core domain"/>
    <property type="match status" value="1"/>
</dbReference>
<reference evidence="7" key="1">
    <citation type="submission" date="2025-08" db="UniProtKB">
        <authorList>
            <consortium name="RefSeq"/>
        </authorList>
    </citation>
    <scope>IDENTIFICATION</scope>
    <source>
        <strain evidence="7">14028-0561.14</strain>
        <tissue evidence="7">Whole fly</tissue>
    </source>
</reference>
<dbReference type="Pfam" id="PF03066">
    <property type="entry name" value="Nucleoplasmin"/>
    <property type="match status" value="1"/>
</dbReference>
<keyword evidence="6" id="KW-1185">Reference proteome</keyword>
<evidence type="ECO:0000256" key="4">
    <source>
        <dbReference type="SAM" id="MobiDB-lite"/>
    </source>
</evidence>
<dbReference type="GeneID" id="108084955"/>
<feature type="domain" description="Nucleoplasmin core" evidence="5">
    <location>
        <begin position="6"/>
        <end position="104"/>
    </location>
</feature>
<dbReference type="PANTHER" id="PTHR22747">
    <property type="entry name" value="NUCLEOPLASMIN"/>
    <property type="match status" value="1"/>
</dbReference>
<dbReference type="InterPro" id="IPR024057">
    <property type="entry name" value="Nucleoplasmin_core_dom"/>
</dbReference>